<feature type="region of interest" description="Disordered" evidence="1">
    <location>
        <begin position="1"/>
        <end position="28"/>
    </location>
</feature>
<feature type="transmembrane region" description="Helical" evidence="2">
    <location>
        <begin position="219"/>
        <end position="243"/>
    </location>
</feature>
<evidence type="ECO:0000313" key="4">
    <source>
        <dbReference type="EMBL" id="NIH66667.1"/>
    </source>
</evidence>
<reference evidence="3" key="1">
    <citation type="journal article" date="2014" name="Int. J. Syst. Evol. Microbiol.">
        <title>Complete genome of a new Firmicutes species belonging to the dominant human colonic microbiota ('Ruminococcus bicirculans') reveals two chromosomes and a selective capacity to utilize plant glucans.</title>
        <authorList>
            <consortium name="NISC Comparative Sequencing Program"/>
            <person name="Wegmann U."/>
            <person name="Louis P."/>
            <person name="Goesmann A."/>
            <person name="Henrissat B."/>
            <person name="Duncan S.H."/>
            <person name="Flint H.J."/>
        </authorList>
    </citation>
    <scope>NUCLEOTIDE SEQUENCE</scope>
    <source>
        <strain evidence="3">CGMCC 4.5581</strain>
    </source>
</reference>
<feature type="transmembrane region" description="Helical" evidence="2">
    <location>
        <begin position="49"/>
        <end position="71"/>
    </location>
</feature>
<dbReference type="AlphaFoldDB" id="A0A846LGD5"/>
<sequence length="308" mass="31135">MTATTQTDDPGPGTAEAARPAPRTGRTAGSLGAMVSAELTKLLRRPATWVLVGLWPALQLVFSTLIPYVSYQRGATFEGLPPEAVLASMLPDQLVLNSLSGLPLFGGALLLTLGALLAGSEYGWGTLKTVLGQGPRRLQVLAAQLLALLVVLAVAVLVSFAITALASGVIAAGESATADWPTAGRLLRGLGGGLLIAATWGSLGLLLGHALRSTALPIALGLVWVLAVENLIVNVAAPLLGFFDAAQAGLPGVNAGSLVAALAGPGAALRTPGVAAIVDGPQAAWVLAGFLVLFTTLTGVLLTRRDVV</sequence>
<gene>
    <name evidence="4" type="ORF">FB380_001113</name>
    <name evidence="3" type="ORF">GCM10011589_00830</name>
</gene>
<keyword evidence="6" id="KW-1185">Reference proteome</keyword>
<reference evidence="3" key="4">
    <citation type="submission" date="2024-05" db="EMBL/GenBank/DDBJ databases">
        <authorList>
            <person name="Sun Q."/>
            <person name="Zhou Y."/>
        </authorList>
    </citation>
    <scope>NUCLEOTIDE SEQUENCE</scope>
    <source>
        <strain evidence="3">CGMCC 4.5581</strain>
    </source>
</reference>
<feature type="transmembrane region" description="Helical" evidence="2">
    <location>
        <begin position="186"/>
        <end position="207"/>
    </location>
</feature>
<evidence type="ECO:0000256" key="2">
    <source>
        <dbReference type="SAM" id="Phobius"/>
    </source>
</evidence>
<dbReference type="GO" id="GO:0140359">
    <property type="term" value="F:ABC-type transporter activity"/>
    <property type="evidence" value="ECO:0007669"/>
    <property type="project" value="InterPro"/>
</dbReference>
<dbReference type="RefSeq" id="WP_229681743.1">
    <property type="nucleotide sequence ID" value="NZ_BAABJU010000001.1"/>
</dbReference>
<dbReference type="Proteomes" id="UP000648663">
    <property type="component" value="Unassembled WGS sequence"/>
</dbReference>
<dbReference type="EMBL" id="BMMI01000001">
    <property type="protein sequence ID" value="GGL48158.1"/>
    <property type="molecule type" value="Genomic_DNA"/>
</dbReference>
<protein>
    <submittedName>
        <fullName evidence="4">ABC-type transport system involved in multi-copper enzyme maturation permease subunit</fullName>
    </submittedName>
</protein>
<evidence type="ECO:0000256" key="1">
    <source>
        <dbReference type="SAM" id="MobiDB-lite"/>
    </source>
</evidence>
<keyword evidence="2" id="KW-0812">Transmembrane</keyword>
<evidence type="ECO:0000313" key="5">
    <source>
        <dbReference type="Proteomes" id="UP000552836"/>
    </source>
</evidence>
<organism evidence="4 5">
    <name type="scientific">Modestobacter marinus</name>
    <dbReference type="NCBI Taxonomy" id="477641"/>
    <lineage>
        <taxon>Bacteria</taxon>
        <taxon>Bacillati</taxon>
        <taxon>Actinomycetota</taxon>
        <taxon>Actinomycetes</taxon>
        <taxon>Geodermatophilales</taxon>
        <taxon>Geodermatophilaceae</taxon>
        <taxon>Modestobacter</taxon>
    </lineage>
</organism>
<reference evidence="4 5" key="3">
    <citation type="submission" date="2020-02" db="EMBL/GenBank/DDBJ databases">
        <title>Sequencing the genomes of 1000 actinobacteria strains.</title>
        <authorList>
            <person name="Klenk H.-P."/>
        </authorList>
    </citation>
    <scope>NUCLEOTIDE SEQUENCE [LARGE SCALE GENOMIC DNA]</scope>
    <source>
        <strain evidence="4 5">DSM 45201</strain>
    </source>
</reference>
<keyword evidence="2" id="KW-0472">Membrane</keyword>
<dbReference type="PANTHER" id="PTHR37305">
    <property type="entry name" value="INTEGRAL MEMBRANE PROTEIN-RELATED"/>
    <property type="match status" value="1"/>
</dbReference>
<dbReference type="EMBL" id="JAAMPA010000001">
    <property type="protein sequence ID" value="NIH66667.1"/>
    <property type="molecule type" value="Genomic_DNA"/>
</dbReference>
<name>A0A846LGD5_9ACTN</name>
<evidence type="ECO:0000313" key="3">
    <source>
        <dbReference type="EMBL" id="GGL48158.1"/>
    </source>
</evidence>
<keyword evidence="2" id="KW-1133">Transmembrane helix</keyword>
<feature type="transmembrane region" description="Helical" evidence="2">
    <location>
        <begin position="99"/>
        <end position="119"/>
    </location>
</feature>
<dbReference type="Pfam" id="PF12730">
    <property type="entry name" value="ABC2_membrane_4"/>
    <property type="match status" value="1"/>
</dbReference>
<feature type="transmembrane region" description="Helical" evidence="2">
    <location>
        <begin position="283"/>
        <end position="302"/>
    </location>
</feature>
<comment type="caution">
    <text evidence="4">The sequence shown here is derived from an EMBL/GenBank/DDBJ whole genome shotgun (WGS) entry which is preliminary data.</text>
</comment>
<dbReference type="Proteomes" id="UP000552836">
    <property type="component" value="Unassembled WGS sequence"/>
</dbReference>
<accession>A0A846LGD5</accession>
<reference evidence="6" key="2">
    <citation type="journal article" date="2019" name="Int. J. Syst. Evol. Microbiol.">
        <title>The Global Catalogue of Microorganisms (GCM) 10K type strain sequencing project: providing services to taxonomists for standard genome sequencing and annotation.</title>
        <authorList>
            <consortium name="The Broad Institute Genomics Platform"/>
            <consortium name="The Broad Institute Genome Sequencing Center for Infectious Disease"/>
            <person name="Wu L."/>
            <person name="Ma J."/>
        </authorList>
    </citation>
    <scope>NUCLEOTIDE SEQUENCE [LARGE SCALE GENOMIC DNA]</scope>
    <source>
        <strain evidence="6">CGMCC 4.5581</strain>
    </source>
</reference>
<proteinExistence type="predicted"/>
<feature type="transmembrane region" description="Helical" evidence="2">
    <location>
        <begin position="140"/>
        <end position="166"/>
    </location>
</feature>
<dbReference type="GO" id="GO:0005886">
    <property type="term" value="C:plasma membrane"/>
    <property type="evidence" value="ECO:0007669"/>
    <property type="project" value="UniProtKB-SubCell"/>
</dbReference>
<dbReference type="PANTHER" id="PTHR37305:SF1">
    <property type="entry name" value="MEMBRANE PROTEIN"/>
    <property type="match status" value="1"/>
</dbReference>
<evidence type="ECO:0000313" key="6">
    <source>
        <dbReference type="Proteomes" id="UP000648663"/>
    </source>
</evidence>
<feature type="compositionally biased region" description="Low complexity" evidence="1">
    <location>
        <begin position="10"/>
        <end position="28"/>
    </location>
</feature>